<evidence type="ECO:0000313" key="9">
    <source>
        <dbReference type="EMBL" id="OHE98097.1"/>
    </source>
</evidence>
<keyword evidence="4" id="KW-0862">Zinc</keyword>
<name>A0A1G4B9K4_9PEZI</name>
<evidence type="ECO:0000256" key="4">
    <source>
        <dbReference type="ARBA" id="ARBA00022833"/>
    </source>
</evidence>
<evidence type="ECO:0000256" key="5">
    <source>
        <dbReference type="ARBA" id="ARBA00023043"/>
    </source>
</evidence>
<feature type="repeat" description="ANK" evidence="6">
    <location>
        <begin position="1516"/>
        <end position="1549"/>
    </location>
</feature>
<evidence type="ECO:0000313" key="10">
    <source>
        <dbReference type="Proteomes" id="UP000176998"/>
    </source>
</evidence>
<dbReference type="Pfam" id="PF12796">
    <property type="entry name" value="Ank_2"/>
    <property type="match status" value="4"/>
</dbReference>
<dbReference type="CDD" id="cd02249">
    <property type="entry name" value="ZZ"/>
    <property type="match status" value="1"/>
</dbReference>
<dbReference type="Gene3D" id="1.25.40.20">
    <property type="entry name" value="Ankyrin repeat-containing domain"/>
    <property type="match status" value="5"/>
</dbReference>
<feature type="compositionally biased region" description="Basic and acidic residues" evidence="7">
    <location>
        <begin position="1583"/>
        <end position="1615"/>
    </location>
</feature>
<proteinExistence type="predicted"/>
<gene>
    <name evidence="9" type="ORF">CORC01_06611</name>
</gene>
<dbReference type="Gene3D" id="3.30.60.90">
    <property type="match status" value="1"/>
</dbReference>
<dbReference type="InterPro" id="IPR002110">
    <property type="entry name" value="Ankyrin_rpt"/>
</dbReference>
<feature type="repeat" description="ANK" evidence="6">
    <location>
        <begin position="939"/>
        <end position="971"/>
    </location>
</feature>
<keyword evidence="1" id="KW-0479">Metal-binding</keyword>
<feature type="compositionally biased region" description="Basic and acidic residues" evidence="7">
    <location>
        <begin position="1798"/>
        <end position="1811"/>
    </location>
</feature>
<dbReference type="GeneID" id="34559761"/>
<feature type="repeat" description="ANK" evidence="6">
    <location>
        <begin position="906"/>
        <end position="938"/>
    </location>
</feature>
<evidence type="ECO:0000256" key="6">
    <source>
        <dbReference type="PROSITE-ProRule" id="PRU00023"/>
    </source>
</evidence>
<evidence type="ECO:0000256" key="3">
    <source>
        <dbReference type="ARBA" id="ARBA00022771"/>
    </source>
</evidence>
<feature type="repeat" description="ANK" evidence="6">
    <location>
        <begin position="1269"/>
        <end position="1301"/>
    </location>
</feature>
<dbReference type="Pfam" id="PF24883">
    <property type="entry name" value="NPHP3_N"/>
    <property type="match status" value="1"/>
</dbReference>
<dbReference type="PROSITE" id="PS50297">
    <property type="entry name" value="ANK_REP_REGION"/>
    <property type="match status" value="7"/>
</dbReference>
<feature type="domain" description="Nephrocystin 3-like N-terminal" evidence="8">
    <location>
        <begin position="314"/>
        <end position="468"/>
    </location>
</feature>
<dbReference type="RefSeq" id="XP_022475249.1">
    <property type="nucleotide sequence ID" value="XM_022618251.1"/>
</dbReference>
<evidence type="ECO:0000259" key="8">
    <source>
        <dbReference type="Pfam" id="PF24883"/>
    </source>
</evidence>
<feature type="compositionally biased region" description="Acidic residues" evidence="7">
    <location>
        <begin position="1812"/>
        <end position="1839"/>
    </location>
</feature>
<dbReference type="EMBL" id="MJBS01000050">
    <property type="protein sequence ID" value="OHE98097.1"/>
    <property type="molecule type" value="Genomic_DNA"/>
</dbReference>
<accession>A0A1G4B9K4</accession>
<dbReference type="InterPro" id="IPR036770">
    <property type="entry name" value="Ankyrin_rpt-contain_sf"/>
</dbReference>
<protein>
    <recommendedName>
        <fullName evidence="8">Nephrocystin 3-like N-terminal domain-containing protein</fullName>
    </recommendedName>
</protein>
<keyword evidence="3" id="KW-0863">Zinc-finger</keyword>
<dbReference type="InterPro" id="IPR043145">
    <property type="entry name" value="Znf_ZZ_sf"/>
</dbReference>
<feature type="repeat" description="ANK" evidence="6">
    <location>
        <begin position="972"/>
        <end position="1004"/>
    </location>
</feature>
<evidence type="ECO:0000256" key="1">
    <source>
        <dbReference type="ARBA" id="ARBA00022723"/>
    </source>
</evidence>
<organism evidence="9 10">
    <name type="scientific">Colletotrichum orchidophilum</name>
    <dbReference type="NCBI Taxonomy" id="1209926"/>
    <lineage>
        <taxon>Eukaryota</taxon>
        <taxon>Fungi</taxon>
        <taxon>Dikarya</taxon>
        <taxon>Ascomycota</taxon>
        <taxon>Pezizomycotina</taxon>
        <taxon>Sordariomycetes</taxon>
        <taxon>Hypocreomycetidae</taxon>
        <taxon>Glomerellales</taxon>
        <taxon>Glomerellaceae</taxon>
        <taxon>Colletotrichum</taxon>
    </lineage>
</organism>
<feature type="repeat" description="ANK" evidence="6">
    <location>
        <begin position="1374"/>
        <end position="1406"/>
    </location>
</feature>
<evidence type="ECO:0000256" key="7">
    <source>
        <dbReference type="SAM" id="MobiDB-lite"/>
    </source>
</evidence>
<dbReference type="PANTHER" id="PTHR24126:SF14">
    <property type="entry name" value="ANK_REP_REGION DOMAIN-CONTAINING PROTEIN"/>
    <property type="match status" value="1"/>
</dbReference>
<reference evidence="9 10" key="1">
    <citation type="submission" date="2016-09" db="EMBL/GenBank/DDBJ databases">
        <authorList>
            <person name="Capua I."/>
            <person name="De Benedictis P."/>
            <person name="Joannis T."/>
            <person name="Lombin L.H."/>
            <person name="Cattoli G."/>
        </authorList>
    </citation>
    <scope>NUCLEOTIDE SEQUENCE [LARGE SCALE GENOMIC DNA]</scope>
    <source>
        <strain evidence="9 10">IMI 309357</strain>
    </source>
</reference>
<feature type="region of interest" description="Disordered" evidence="7">
    <location>
        <begin position="1"/>
        <end position="55"/>
    </location>
</feature>
<feature type="region of interest" description="Disordered" evidence="7">
    <location>
        <begin position="1790"/>
        <end position="1839"/>
    </location>
</feature>
<dbReference type="PROSITE" id="PS50088">
    <property type="entry name" value="ANK_REPEAT"/>
    <property type="match status" value="9"/>
</dbReference>
<dbReference type="InterPro" id="IPR056884">
    <property type="entry name" value="NPHP3-like_N"/>
</dbReference>
<keyword evidence="10" id="KW-1185">Reference proteome</keyword>
<evidence type="ECO:0000256" key="2">
    <source>
        <dbReference type="ARBA" id="ARBA00022737"/>
    </source>
</evidence>
<sequence>MSSVKSDVDDEQYKLEDVEDETLKTETADKLETDDVEKPPSEHGDNESVASESQSVERVIEYGLLPENENDGGFQLDVITVHSVSHTSWSVEYITGVWNPNQGPKPSSWWLRNLFSSSRVLHYHYNIDCTDLDVPPDVLTPGGIEREAQKLLDAVTRNWADNPPRKNPRPIVFVGHDVGGTIIKKRINAEFLDTKAFLRAVMINIIGEELKRSPSYTRIILPTPFRVSSCATEVLYEECLVWDTPHPRLINGDNFKACHAEFSNVFGTHIGQHPFTIEPGPQDTPIHKVLIPKSPPTVPWKLDEFTWFAREVNHWIVGHEEYRKWQNSSGLGILHFRCPEGLTRMLSHRFYGRIKNPKESTLFHIFSRRDDRCNSLESLFANLDCQLVGRYPLYYRYSFCWAVLVSQKACTTQDLAQLFSSYSRAVHLKEAIYFVSCLDECDETRYKLVEFLSEIRKHSEQPLRFVVTTTKGRDERLESQLASFPTIDAGEYLARPEEQAAFTKEMKKMVETQIERLLRLRPAFLQFKDRIHEVLATCGQDLQLACFVTRWLAENTSIHNNRSFVRRILDRLTPLTTETFITAILESFGDRAARVRKMIFWIKLAFEKPTLREVGEALYISADMKDPDVEGLEDIDYDELSNDILQFGGLITFDGHEVDLFRPESFPSNDAAIAHAEMASICLDYLVLPEVWENLEDMIEKNALLDEAPVSRPRHNLVSYAAKYWTKHYKLAGEHRPKAQALKLFEYPKARNLWAQAVYVLSDPLSRIPKGYISALPVVSSTGMGEFVNHQLEAERISPDFNADSFPVDVGLSIVEAARGGHEEVVQLLLKASVPKNGLLSEALVVAAASGSETTLNHLVGVAAKIKEFEWPQELFRRVAWLGLMKTAKLLLASDVPLPPFECDGLETSLVHMALEGNHPEVAKLLIDANADLEATANDGQRPIHFAVYQGEVDVIQSLLAAGVDANALDTRGNSPLQLAAFGANPQAIKVLLEAGADANIGQDTSWVGNLEWSWDARPLLYAIISGYTECARVLLEHDVDVNVKLDGKNALWYAASRGDIELCRQLLEHRANPNETTKNSEPLLIAAVSFSIPPGKIIELLELFIEYKVDLEVRDESQTWRNNVLSRAVGTDNKDLVEFLLEHGLPTNMGAETSQTPLYVAAYVRNADFVRLLLDHEADPNLKSEWDWTPLHAAYDNAEITELLLKAGADVDAVCDSGTAAYLAAKHNRMDVLQLLLDHTTKPNLEIETPVLSDGAQSGVGRPDPEERGMTPLCIACQKGSADCIELLLGAGAEVNHRTKDGSFPLMFCIRSTSTWLAVSSIELLLKHESEPNLKLTDNNGNTILHNLGTHTDDRTMELLFRLGAEVDVKNLQGETPLLIAVLCENIDAFKALRRRGADVKVCSPTKGTLLHVAARTGRWDLFEEVQAAGCDVGVARSLGFKETLLYSLASSNSNGPDQRQIAEYLIQEAKEDPDEESPRTAFGFPILAGLLSPAKVVTDYLIEKGAKLNVKDAMGRTPLHIAAMEYPGDGTVETLLRKGADVTAPTKVGLLPVHFAAAHPWSSTPLVQLLRHIEGPGSDLDGAKHGEDDTESVGHRSDDRDETRVTPFERREPPAQTTARDGEGTSDEKLKNEKPPFDIEAKDKDGWTPLMWSAKGNYNNFDVPKALLERGASLWTMAEGPAQRWSPLKISRYYGATDDMIELLTPKEKTRTLPDGTTEEWRDQDHKERAGNYQPAWNCGHCLMAILGKRYRCHECEADSFNMCYKCVASKDVLHPNHEFEALGPEYEVGAGDSTEEQKPDDAGNKDQLDETGEGDDDDEVSDIEDDNEIDSDSDDD</sequence>
<feature type="repeat" description="ANK" evidence="6">
    <location>
        <begin position="1154"/>
        <end position="1186"/>
    </location>
</feature>
<keyword evidence="2" id="KW-0677">Repeat</keyword>
<feature type="repeat" description="ANK" evidence="6">
    <location>
        <begin position="1047"/>
        <end position="1079"/>
    </location>
</feature>
<dbReference type="SMART" id="SM00248">
    <property type="entry name" value="ANK"/>
    <property type="match status" value="20"/>
</dbReference>
<feature type="region of interest" description="Disordered" evidence="7">
    <location>
        <begin position="1579"/>
        <end position="1646"/>
    </location>
</feature>
<dbReference type="SUPFAM" id="SSF57850">
    <property type="entry name" value="RING/U-box"/>
    <property type="match status" value="1"/>
</dbReference>
<feature type="repeat" description="ANK" evidence="6">
    <location>
        <begin position="1341"/>
        <end position="1373"/>
    </location>
</feature>
<feature type="compositionally biased region" description="Basic and acidic residues" evidence="7">
    <location>
        <begin position="11"/>
        <end position="46"/>
    </location>
</feature>
<dbReference type="OrthoDB" id="341259at2759"/>
<dbReference type="Proteomes" id="UP000176998">
    <property type="component" value="Unassembled WGS sequence"/>
</dbReference>
<keyword evidence="5 6" id="KW-0040">ANK repeat</keyword>
<dbReference type="STRING" id="1209926.A0A1G4B9K4"/>
<dbReference type="GO" id="GO:0008270">
    <property type="term" value="F:zinc ion binding"/>
    <property type="evidence" value="ECO:0007669"/>
    <property type="project" value="UniProtKB-KW"/>
</dbReference>
<comment type="caution">
    <text evidence="9">The sequence shown here is derived from an EMBL/GenBank/DDBJ whole genome shotgun (WGS) entry which is preliminary data.</text>
</comment>
<dbReference type="PANTHER" id="PTHR24126">
    <property type="entry name" value="ANKYRIN REPEAT, PH AND SEC7 DOMAIN CONTAINING PROTEIN SECG-RELATED"/>
    <property type="match status" value="1"/>
</dbReference>
<dbReference type="Pfam" id="PF00023">
    <property type="entry name" value="Ank"/>
    <property type="match status" value="3"/>
</dbReference>
<dbReference type="SUPFAM" id="SSF48403">
    <property type="entry name" value="Ankyrin repeat"/>
    <property type="match status" value="3"/>
</dbReference>
<feature type="compositionally biased region" description="Basic and acidic residues" evidence="7">
    <location>
        <begin position="1622"/>
        <end position="1646"/>
    </location>
</feature>